<dbReference type="PANTHER" id="PTHR43144">
    <property type="entry name" value="AMINOTRANSFERASE"/>
    <property type="match status" value="1"/>
</dbReference>
<dbReference type="NCBIfam" id="TIGR03542">
    <property type="entry name" value="DAPAT_plant"/>
    <property type="match status" value="1"/>
</dbReference>
<comment type="similarity">
    <text evidence="7">Belongs to the class-I pyridoxal-phosphate-dependent aminotransferase family.</text>
</comment>
<name>A0A1X7MV92_9LACT</name>
<comment type="catalytic activity">
    <reaction evidence="6">
        <text>(2S,6S)-2,6-diaminopimelate + 2-oxoglutarate = (S)-2,3,4,5-tetrahydrodipicolinate + L-glutamate + H2O + H(+)</text>
        <dbReference type="Rhea" id="RHEA:23988"/>
        <dbReference type="ChEBI" id="CHEBI:15377"/>
        <dbReference type="ChEBI" id="CHEBI:15378"/>
        <dbReference type="ChEBI" id="CHEBI:16810"/>
        <dbReference type="ChEBI" id="CHEBI:16845"/>
        <dbReference type="ChEBI" id="CHEBI:29985"/>
        <dbReference type="ChEBI" id="CHEBI:57609"/>
        <dbReference type="EC" id="2.6.1.83"/>
    </reaction>
</comment>
<proteinExistence type="inferred from homology"/>
<evidence type="ECO:0000256" key="2">
    <source>
        <dbReference type="ARBA" id="ARBA00004982"/>
    </source>
</evidence>
<evidence type="ECO:0000256" key="6">
    <source>
        <dbReference type="ARBA" id="ARBA00051934"/>
    </source>
</evidence>
<feature type="domain" description="Aminotransferase class I/classII large" evidence="8">
    <location>
        <begin position="35"/>
        <end position="401"/>
    </location>
</feature>
<evidence type="ECO:0000313" key="10">
    <source>
        <dbReference type="Proteomes" id="UP000193435"/>
    </source>
</evidence>
<dbReference type="HAMAP" id="MF_01642">
    <property type="entry name" value="DapL_aminotrans_1"/>
    <property type="match status" value="1"/>
</dbReference>
<dbReference type="SUPFAM" id="SSF53383">
    <property type="entry name" value="PLP-dependent transferases"/>
    <property type="match status" value="1"/>
</dbReference>
<comment type="cofactor">
    <cofactor evidence="1 7">
        <name>pyridoxal 5'-phosphate</name>
        <dbReference type="ChEBI" id="CHEBI:597326"/>
    </cofactor>
</comment>
<keyword evidence="3 7" id="KW-0032">Aminotransferase</keyword>
<dbReference type="PROSITE" id="PS00105">
    <property type="entry name" value="AA_TRANSFER_CLASS_1"/>
    <property type="match status" value="1"/>
</dbReference>
<dbReference type="InterPro" id="IPR015421">
    <property type="entry name" value="PyrdxlP-dep_Trfase_major"/>
</dbReference>
<dbReference type="FunFam" id="3.40.640.10:FF:000099">
    <property type="entry name" value="LL-diaminopimelate aminotransferase, chloroplastic"/>
    <property type="match status" value="1"/>
</dbReference>
<dbReference type="CDD" id="cd00609">
    <property type="entry name" value="AAT_like"/>
    <property type="match status" value="1"/>
</dbReference>
<dbReference type="Proteomes" id="UP000193435">
    <property type="component" value="Unassembled WGS sequence"/>
</dbReference>
<evidence type="ECO:0000256" key="3">
    <source>
        <dbReference type="ARBA" id="ARBA00022576"/>
    </source>
</evidence>
<dbReference type="RefSeq" id="WP_085559179.1">
    <property type="nucleotide sequence ID" value="NZ_FOAH01000026.1"/>
</dbReference>
<dbReference type="InterPro" id="IPR004838">
    <property type="entry name" value="NHTrfase_class1_PyrdxlP-BS"/>
</dbReference>
<keyword evidence="4 7" id="KW-0808">Transferase</keyword>
<evidence type="ECO:0000256" key="1">
    <source>
        <dbReference type="ARBA" id="ARBA00001933"/>
    </source>
</evidence>
<dbReference type="InterPro" id="IPR015424">
    <property type="entry name" value="PyrdxlP-dep_Trfase"/>
</dbReference>
<evidence type="ECO:0000259" key="8">
    <source>
        <dbReference type="Pfam" id="PF00155"/>
    </source>
</evidence>
<evidence type="ECO:0000313" key="9">
    <source>
        <dbReference type="EMBL" id="SMH28788.1"/>
    </source>
</evidence>
<evidence type="ECO:0000256" key="4">
    <source>
        <dbReference type="ARBA" id="ARBA00022679"/>
    </source>
</evidence>
<dbReference type="Pfam" id="PF00155">
    <property type="entry name" value="Aminotran_1_2"/>
    <property type="match status" value="1"/>
</dbReference>
<dbReference type="STRING" id="1073423.SAMN04488700_0977"/>
<sequence>MVTVNHDYLDLKGSYLFSTIAKKVATYQTNYPEAKIIRMGIGDVTQPLVPAVVEALHKAVDEQANMDTFHGYAPDLGYTFLREKIVEHDYEARGAHVEIDEVFISDGAKGDVANIQEIFGRDNKVAVGDPVYPVYVDSNVMSGRTGTYNAETEMWSDLTYLSATSENNFTPSLPTSHVDLIYLCYPNNPTGTTLTKEALKEWVDYANKEEAIIIYDSAYEAFITDSAIPRSIYEIEGARTCAIEVRSFSKTAGFTGLRLGYTVVPKELVREGVALRSLWARRHSTKFNGAPYIVSRAGEAVYSKEGKKQIKKQIAYYLRNAKMIREYLMEAGYEVFGGTNAPYVWVKTPAGMTSWAFFDFLLEKKQIIVTPGSGFGPSGEGYVRFSAFGEYESVQDAMQRITQ</sequence>
<accession>A0A1X7MV92</accession>
<keyword evidence="10" id="KW-1185">Reference proteome</keyword>
<dbReference type="GO" id="GO:0030170">
    <property type="term" value="F:pyridoxal phosphate binding"/>
    <property type="evidence" value="ECO:0007669"/>
    <property type="project" value="UniProtKB-UniRule"/>
</dbReference>
<dbReference type="OrthoDB" id="9802328at2"/>
<dbReference type="InterPro" id="IPR004839">
    <property type="entry name" value="Aminotransferase_I/II_large"/>
</dbReference>
<dbReference type="Gene3D" id="3.90.1150.10">
    <property type="entry name" value="Aspartate Aminotransferase, domain 1"/>
    <property type="match status" value="1"/>
</dbReference>
<dbReference type="EC" id="2.6.1.-" evidence="7"/>
<dbReference type="GO" id="GO:0009089">
    <property type="term" value="P:lysine biosynthetic process via diaminopimelate"/>
    <property type="evidence" value="ECO:0007669"/>
    <property type="project" value="UniProtKB-UniPathway"/>
</dbReference>
<comment type="pathway">
    <text evidence="2">Amino-acid biosynthesis; L-lysine biosynthesis via DAP pathway; LL-2,6-diaminopimelate from (S)-tetrahydrodipicolinate (aminotransferase route): step 1/1.</text>
</comment>
<dbReference type="EMBL" id="FXBJ01000002">
    <property type="protein sequence ID" value="SMH28788.1"/>
    <property type="molecule type" value="Genomic_DNA"/>
</dbReference>
<dbReference type="UniPathway" id="UPA00034">
    <property type="reaction ID" value="UER00466"/>
</dbReference>
<dbReference type="InterPro" id="IPR015422">
    <property type="entry name" value="PyrdxlP-dep_Trfase_small"/>
</dbReference>
<dbReference type="AlphaFoldDB" id="A0A1X7MV92"/>
<dbReference type="GO" id="GO:0010285">
    <property type="term" value="F:L,L-diaminopimelate aminotransferase activity"/>
    <property type="evidence" value="ECO:0007669"/>
    <property type="project" value="UniProtKB-EC"/>
</dbReference>
<evidence type="ECO:0000256" key="5">
    <source>
        <dbReference type="ARBA" id="ARBA00022898"/>
    </source>
</evidence>
<reference evidence="9 10" key="1">
    <citation type="submission" date="2017-04" db="EMBL/GenBank/DDBJ databases">
        <authorList>
            <person name="Afonso C.L."/>
            <person name="Miller P.J."/>
            <person name="Scott M.A."/>
            <person name="Spackman E."/>
            <person name="Goraichik I."/>
            <person name="Dimitrov K.M."/>
            <person name="Suarez D.L."/>
            <person name="Swayne D.E."/>
        </authorList>
    </citation>
    <scope>NUCLEOTIDE SEQUENCE [LARGE SCALE GENOMIC DNA]</scope>
    <source>
        <strain evidence="9 10">LMG26642</strain>
    </source>
</reference>
<gene>
    <name evidence="9" type="ORF">SAMN04488700_0977</name>
</gene>
<keyword evidence="5" id="KW-0663">Pyridoxal phosphate</keyword>
<dbReference type="Gene3D" id="3.40.640.10">
    <property type="entry name" value="Type I PLP-dependent aspartate aminotransferase-like (Major domain)"/>
    <property type="match status" value="1"/>
</dbReference>
<organism evidence="9 10">
    <name type="scientific">Carnobacterium iners</name>
    <dbReference type="NCBI Taxonomy" id="1073423"/>
    <lineage>
        <taxon>Bacteria</taxon>
        <taxon>Bacillati</taxon>
        <taxon>Bacillota</taxon>
        <taxon>Bacilli</taxon>
        <taxon>Lactobacillales</taxon>
        <taxon>Carnobacteriaceae</taxon>
        <taxon>Carnobacterium</taxon>
    </lineage>
</organism>
<evidence type="ECO:0000256" key="7">
    <source>
        <dbReference type="RuleBase" id="RU000481"/>
    </source>
</evidence>
<dbReference type="InterPro" id="IPR019942">
    <property type="entry name" value="DapL/ALD1"/>
</dbReference>
<protein>
    <recommendedName>
        <fullName evidence="7">Aminotransferase</fullName>
        <ecNumber evidence="7">2.6.1.-</ecNumber>
    </recommendedName>
</protein>